<keyword evidence="1" id="KW-1133">Transmembrane helix</keyword>
<comment type="caution">
    <text evidence="2">The sequence shown here is derived from an EMBL/GenBank/DDBJ whole genome shotgun (WGS) entry which is preliminary data.</text>
</comment>
<evidence type="ECO:0000313" key="2">
    <source>
        <dbReference type="EMBL" id="MEO1780912.1"/>
    </source>
</evidence>
<feature type="transmembrane region" description="Helical" evidence="1">
    <location>
        <begin position="50"/>
        <end position="68"/>
    </location>
</feature>
<feature type="transmembrane region" description="Helical" evidence="1">
    <location>
        <begin position="202"/>
        <end position="224"/>
    </location>
</feature>
<feature type="transmembrane region" description="Helical" evidence="1">
    <location>
        <begin position="20"/>
        <end position="38"/>
    </location>
</feature>
<dbReference type="RefSeq" id="WP_161870541.1">
    <property type="nucleotide sequence ID" value="NZ_MAEI02000001.1"/>
</dbReference>
<protein>
    <submittedName>
        <fullName evidence="2">Uncharacterized protein</fullName>
    </submittedName>
</protein>
<evidence type="ECO:0000256" key="1">
    <source>
        <dbReference type="SAM" id="Phobius"/>
    </source>
</evidence>
<keyword evidence="3" id="KW-1185">Reference proteome</keyword>
<accession>A0ABV0F1H6</accession>
<dbReference type="EMBL" id="MAEI02000001">
    <property type="protein sequence ID" value="MEO1780912.1"/>
    <property type="molecule type" value="Genomic_DNA"/>
</dbReference>
<sequence>MNTERFDERQLAARRKGIALAFYVMITGLFLIATIGAFRGKEVFVSQMALSYFMILLGITVMTGYWIFKDAFLAVKETKHIGLYSLFYLILGLFMLFTTTSGTGKLIQQGQITESVVNFVALYWVSTGICLVIRNFRTLLSAVAKIPRRFYWLVLVEGAIVLISLYLNWEKEPDIKNLLLNFLLPAILLTSGVALPPKDHKIAKWIFILLGSFWFGYISLYYLIGFHNHLWQ</sequence>
<organism evidence="2 3">
    <name type="scientific">Enterococcus diestrammenae</name>
    <dbReference type="NCBI Taxonomy" id="1155073"/>
    <lineage>
        <taxon>Bacteria</taxon>
        <taxon>Bacillati</taxon>
        <taxon>Bacillota</taxon>
        <taxon>Bacilli</taxon>
        <taxon>Lactobacillales</taxon>
        <taxon>Enterococcaceae</taxon>
        <taxon>Enterococcus</taxon>
    </lineage>
</organism>
<reference evidence="2 3" key="2">
    <citation type="submission" date="2024-02" db="EMBL/GenBank/DDBJ databases">
        <title>The Genome Sequence of Enterococcus diestrammenae JM9A.</title>
        <authorList>
            <person name="Earl A."/>
            <person name="Manson A."/>
            <person name="Gilmore M."/>
            <person name="Sanders J."/>
            <person name="Shea T."/>
            <person name="Howe W."/>
            <person name="Livny J."/>
            <person name="Cuomo C."/>
            <person name="Neafsey D."/>
            <person name="Birren B."/>
        </authorList>
    </citation>
    <scope>NUCLEOTIDE SEQUENCE [LARGE SCALE GENOMIC DNA]</scope>
    <source>
        <strain evidence="2 3">JM9A</strain>
    </source>
</reference>
<reference evidence="3" key="1">
    <citation type="submission" date="2016-06" db="EMBL/GenBank/DDBJ databases">
        <title>Four novel species of enterococci isolated from chicken manure.</title>
        <authorList>
            <person name="Van Tyne D."/>
        </authorList>
    </citation>
    <scope>NUCLEOTIDE SEQUENCE [LARGE SCALE GENOMIC DNA]</scope>
    <source>
        <strain evidence="3">JM9A</strain>
    </source>
</reference>
<dbReference type="Proteomes" id="UP001429357">
    <property type="component" value="Unassembled WGS sequence"/>
</dbReference>
<proteinExistence type="predicted"/>
<feature type="transmembrane region" description="Helical" evidence="1">
    <location>
        <begin position="149"/>
        <end position="169"/>
    </location>
</feature>
<gene>
    <name evidence="2" type="ORF">BAU18_000490</name>
</gene>
<keyword evidence="1" id="KW-0812">Transmembrane</keyword>
<feature type="transmembrane region" description="Helical" evidence="1">
    <location>
        <begin position="117"/>
        <end position="137"/>
    </location>
</feature>
<feature type="transmembrane region" description="Helical" evidence="1">
    <location>
        <begin position="175"/>
        <end position="195"/>
    </location>
</feature>
<name>A0ABV0F1H6_9ENTE</name>
<keyword evidence="1" id="KW-0472">Membrane</keyword>
<feature type="transmembrane region" description="Helical" evidence="1">
    <location>
        <begin position="80"/>
        <end position="97"/>
    </location>
</feature>
<evidence type="ECO:0000313" key="3">
    <source>
        <dbReference type="Proteomes" id="UP001429357"/>
    </source>
</evidence>